<evidence type="ECO:0000313" key="6">
    <source>
        <dbReference type="EMBL" id="TET46647.1"/>
    </source>
</evidence>
<protein>
    <submittedName>
        <fullName evidence="6">MBL fold metallo-hydrolase</fullName>
    </submittedName>
</protein>
<evidence type="ECO:0000256" key="2">
    <source>
        <dbReference type="ARBA" id="ARBA00022723"/>
    </source>
</evidence>
<evidence type="ECO:0000256" key="3">
    <source>
        <dbReference type="ARBA" id="ARBA00022801"/>
    </source>
</evidence>
<name>A0A523UVT9_UNCT6</name>
<keyword evidence="2" id="KW-0479">Metal-binding</keyword>
<dbReference type="PANTHER" id="PTHR46233">
    <property type="entry name" value="HYDROXYACYLGLUTATHIONE HYDROLASE GLOC"/>
    <property type="match status" value="1"/>
</dbReference>
<dbReference type="SMART" id="SM00849">
    <property type="entry name" value="Lactamase_B"/>
    <property type="match status" value="1"/>
</dbReference>
<dbReference type="InterPro" id="IPR036866">
    <property type="entry name" value="RibonucZ/Hydroxyglut_hydro"/>
</dbReference>
<evidence type="ECO:0000256" key="4">
    <source>
        <dbReference type="ARBA" id="ARBA00022833"/>
    </source>
</evidence>
<comment type="cofactor">
    <cofactor evidence="1">
        <name>Zn(2+)</name>
        <dbReference type="ChEBI" id="CHEBI:29105"/>
    </cofactor>
</comment>
<dbReference type="InterPro" id="IPR051453">
    <property type="entry name" value="MBL_Glyoxalase_II"/>
</dbReference>
<sequence>MVVEQIVVGPVATNCYVVADGEEGVGAIIDPGGEPTKIMDVVNRLSVQIAYIINTHGHIDHIGANGSIKELTGAPIMIHGADAGMLTSAVHNLSTLMGCEITSPDADRILGEGDTIMLGDVKLEVAHTPGHSPGSICLLGDELVFSGDTMFFDSIGRTDFPGSSYEDIMNSIREVLIPLNDDVTVYPGHGPWGRMGEIRAVNPFLCL</sequence>
<dbReference type="Gene3D" id="3.60.15.10">
    <property type="entry name" value="Ribonuclease Z/Hydroxyacylglutathione hydrolase-like"/>
    <property type="match status" value="1"/>
</dbReference>
<proteinExistence type="predicted"/>
<keyword evidence="4" id="KW-0862">Zinc</keyword>
<dbReference type="EMBL" id="SOJN01000046">
    <property type="protein sequence ID" value="TET46647.1"/>
    <property type="molecule type" value="Genomic_DNA"/>
</dbReference>
<dbReference type="Proteomes" id="UP000315525">
    <property type="component" value="Unassembled WGS sequence"/>
</dbReference>
<dbReference type="PANTHER" id="PTHR46233:SF3">
    <property type="entry name" value="HYDROXYACYLGLUTATHIONE HYDROLASE GLOC"/>
    <property type="match status" value="1"/>
</dbReference>
<gene>
    <name evidence="6" type="ORF">E3J62_03320</name>
</gene>
<evidence type="ECO:0000256" key="1">
    <source>
        <dbReference type="ARBA" id="ARBA00001947"/>
    </source>
</evidence>
<accession>A0A523UVT9</accession>
<dbReference type="CDD" id="cd06262">
    <property type="entry name" value="metallo-hydrolase-like_MBL-fold"/>
    <property type="match status" value="1"/>
</dbReference>
<dbReference type="AlphaFoldDB" id="A0A523UVT9"/>
<reference evidence="6 7" key="1">
    <citation type="submission" date="2019-03" db="EMBL/GenBank/DDBJ databases">
        <title>Metabolic potential of uncultured bacteria and archaea associated with petroleum seepage in deep-sea sediments.</title>
        <authorList>
            <person name="Dong X."/>
            <person name="Hubert C."/>
        </authorList>
    </citation>
    <scope>NUCLEOTIDE SEQUENCE [LARGE SCALE GENOMIC DNA]</scope>
    <source>
        <strain evidence="6">E44_bin18</strain>
    </source>
</reference>
<keyword evidence="3 6" id="KW-0378">Hydrolase</keyword>
<evidence type="ECO:0000313" key="7">
    <source>
        <dbReference type="Proteomes" id="UP000315525"/>
    </source>
</evidence>
<feature type="domain" description="Metallo-beta-lactamase" evidence="5">
    <location>
        <begin position="12"/>
        <end position="189"/>
    </location>
</feature>
<dbReference type="GO" id="GO:0016787">
    <property type="term" value="F:hydrolase activity"/>
    <property type="evidence" value="ECO:0007669"/>
    <property type="project" value="UniProtKB-KW"/>
</dbReference>
<comment type="caution">
    <text evidence="6">The sequence shown here is derived from an EMBL/GenBank/DDBJ whole genome shotgun (WGS) entry which is preliminary data.</text>
</comment>
<dbReference type="Pfam" id="PF00753">
    <property type="entry name" value="Lactamase_B"/>
    <property type="match status" value="1"/>
</dbReference>
<evidence type="ECO:0000259" key="5">
    <source>
        <dbReference type="SMART" id="SM00849"/>
    </source>
</evidence>
<dbReference type="SUPFAM" id="SSF56281">
    <property type="entry name" value="Metallo-hydrolase/oxidoreductase"/>
    <property type="match status" value="1"/>
</dbReference>
<dbReference type="GO" id="GO:0046872">
    <property type="term" value="F:metal ion binding"/>
    <property type="evidence" value="ECO:0007669"/>
    <property type="project" value="UniProtKB-KW"/>
</dbReference>
<organism evidence="6 7">
    <name type="scientific">candidate division TA06 bacterium</name>
    <dbReference type="NCBI Taxonomy" id="2250710"/>
    <lineage>
        <taxon>Bacteria</taxon>
        <taxon>Bacteria division TA06</taxon>
    </lineage>
</organism>
<dbReference type="InterPro" id="IPR001279">
    <property type="entry name" value="Metallo-B-lactamas"/>
</dbReference>